<dbReference type="SUPFAM" id="SSF69572">
    <property type="entry name" value="Activating enzymes of the ubiquitin-like proteins"/>
    <property type="match status" value="1"/>
</dbReference>
<evidence type="ECO:0000259" key="13">
    <source>
        <dbReference type="PROSITE" id="PS50206"/>
    </source>
</evidence>
<dbReference type="GO" id="GO:0005524">
    <property type="term" value="F:ATP binding"/>
    <property type="evidence" value="ECO:0007669"/>
    <property type="project" value="UniProtKB-KW"/>
</dbReference>
<evidence type="ECO:0000256" key="1">
    <source>
        <dbReference type="ARBA" id="ARBA00009919"/>
    </source>
</evidence>
<evidence type="ECO:0000256" key="11">
    <source>
        <dbReference type="ARBA" id="ARBA00075328"/>
    </source>
</evidence>
<dbReference type="EC" id="2.7.7.80" evidence="8"/>
<dbReference type="EMBL" id="SJPE01000018">
    <property type="protein sequence ID" value="TBX65577.1"/>
    <property type="molecule type" value="Genomic_DNA"/>
</dbReference>
<dbReference type="GO" id="GO:0008146">
    <property type="term" value="F:sulfotransferase activity"/>
    <property type="evidence" value="ECO:0007669"/>
    <property type="project" value="TreeGrafter"/>
</dbReference>
<dbReference type="Pfam" id="PF00899">
    <property type="entry name" value="ThiF"/>
    <property type="match status" value="1"/>
</dbReference>
<dbReference type="Gene3D" id="3.40.50.720">
    <property type="entry name" value="NAD(P)-binding Rossmann-like Domain"/>
    <property type="match status" value="1"/>
</dbReference>
<dbReference type="PANTHER" id="PTHR10953:SF102">
    <property type="entry name" value="ADENYLYLTRANSFERASE AND SULFURTRANSFERASE MOCS3"/>
    <property type="match status" value="1"/>
</dbReference>
<dbReference type="InterPro" id="IPR036873">
    <property type="entry name" value="Rhodanese-like_dom_sf"/>
</dbReference>
<evidence type="ECO:0000256" key="3">
    <source>
        <dbReference type="ARBA" id="ARBA00022741"/>
    </source>
</evidence>
<evidence type="ECO:0000256" key="9">
    <source>
        <dbReference type="ARBA" id="ARBA00073635"/>
    </source>
</evidence>
<dbReference type="CDD" id="cd00158">
    <property type="entry name" value="RHOD"/>
    <property type="match status" value="1"/>
</dbReference>
<evidence type="ECO:0000256" key="7">
    <source>
        <dbReference type="ARBA" id="ARBA00063809"/>
    </source>
</evidence>
<dbReference type="PROSITE" id="PS50206">
    <property type="entry name" value="RHODANESE_3"/>
    <property type="match status" value="1"/>
</dbReference>
<dbReference type="InterPro" id="IPR045886">
    <property type="entry name" value="ThiF/MoeB/HesA"/>
</dbReference>
<gene>
    <name evidence="14" type="ORF">EZL74_11910</name>
</gene>
<comment type="similarity">
    <text evidence="1">Belongs to the HesA/MoeB/ThiF family.</text>
</comment>
<keyword evidence="2" id="KW-0808">Transferase</keyword>
<proteinExistence type="inferred from homology"/>
<protein>
    <recommendedName>
        <fullName evidence="9">Molybdopterin-synthase adenylyltransferase</fullName>
        <ecNumber evidence="8">2.7.7.80</ecNumber>
    </recommendedName>
    <alternativeName>
        <fullName evidence="12">MoaD protein adenylase</fullName>
    </alternativeName>
    <alternativeName>
        <fullName evidence="10">Molybdopterin-converting factor subunit 1 adenylase</fullName>
    </alternativeName>
    <alternativeName>
        <fullName evidence="11">Sulfur carrier protein MoaD adenylyltransferase</fullName>
    </alternativeName>
</protein>
<organism evidence="14 15">
    <name type="scientific">Flavobacterium silvisoli</name>
    <dbReference type="NCBI Taxonomy" id="2529433"/>
    <lineage>
        <taxon>Bacteria</taxon>
        <taxon>Pseudomonadati</taxon>
        <taxon>Bacteroidota</taxon>
        <taxon>Flavobacteriia</taxon>
        <taxon>Flavobacteriales</taxon>
        <taxon>Flavobacteriaceae</taxon>
        <taxon>Flavobacterium</taxon>
    </lineage>
</organism>
<dbReference type="CDD" id="cd00757">
    <property type="entry name" value="ThiF_MoeB_HesA_family"/>
    <property type="match status" value="1"/>
</dbReference>
<dbReference type="OrthoDB" id="9804286at2"/>
<comment type="function">
    <text evidence="6">Catalyzes the adenylation by ATP of the carboxyl group of the C-terminal glycine of sulfur carrier protein MoaD.</text>
</comment>
<dbReference type="Gene3D" id="3.40.250.10">
    <property type="entry name" value="Rhodanese-like domain"/>
    <property type="match status" value="1"/>
</dbReference>
<evidence type="ECO:0000256" key="4">
    <source>
        <dbReference type="ARBA" id="ARBA00022840"/>
    </source>
</evidence>
<reference evidence="14 15" key="1">
    <citation type="submission" date="2019-02" db="EMBL/GenBank/DDBJ databases">
        <title>Flavobacterium sp. RD-2-33 isolated from forest soil.</title>
        <authorList>
            <person name="Chaudhary D.K."/>
        </authorList>
    </citation>
    <scope>NUCLEOTIDE SEQUENCE [LARGE SCALE GENOMIC DNA]</scope>
    <source>
        <strain evidence="14 15">RD-2-33</strain>
    </source>
</reference>
<dbReference type="RefSeq" id="WP_131476847.1">
    <property type="nucleotide sequence ID" value="NZ_SJPE01000018.1"/>
</dbReference>
<evidence type="ECO:0000256" key="6">
    <source>
        <dbReference type="ARBA" id="ARBA00055169"/>
    </source>
</evidence>
<evidence type="ECO:0000256" key="5">
    <source>
        <dbReference type="ARBA" id="ARBA00052218"/>
    </source>
</evidence>
<dbReference type="InterPro" id="IPR035985">
    <property type="entry name" value="Ubiquitin-activating_enz"/>
</dbReference>
<dbReference type="PANTHER" id="PTHR10953">
    <property type="entry name" value="UBIQUITIN-ACTIVATING ENZYME E1"/>
    <property type="match status" value="1"/>
</dbReference>
<feature type="domain" description="Rhodanese" evidence="13">
    <location>
        <begin position="273"/>
        <end position="354"/>
    </location>
</feature>
<comment type="subunit">
    <text evidence="7">Homodimer. Forms a stable heterotetrameric complex of 2 MoeB and 2 MoaD during adenylation of MoaD.</text>
</comment>
<evidence type="ECO:0000313" key="14">
    <source>
        <dbReference type="EMBL" id="TBX65577.1"/>
    </source>
</evidence>
<evidence type="ECO:0000256" key="12">
    <source>
        <dbReference type="ARBA" id="ARBA00078531"/>
    </source>
</evidence>
<dbReference type="Pfam" id="PF00581">
    <property type="entry name" value="Rhodanese"/>
    <property type="match status" value="1"/>
</dbReference>
<comment type="caution">
    <text evidence="14">The sequence shown here is derived from an EMBL/GenBank/DDBJ whole genome shotgun (WGS) entry which is preliminary data.</text>
</comment>
<dbReference type="GO" id="GO:0004792">
    <property type="term" value="F:thiosulfate-cyanide sulfurtransferase activity"/>
    <property type="evidence" value="ECO:0007669"/>
    <property type="project" value="TreeGrafter"/>
</dbReference>
<comment type="catalytic activity">
    <reaction evidence="5">
        <text>[molybdopterin-synthase sulfur-carrier protein]-C-terminal Gly-Gly + ATP + H(+) = [molybdopterin-synthase sulfur-carrier protein]-C-terminal Gly-Gly-AMP + diphosphate</text>
        <dbReference type="Rhea" id="RHEA:43616"/>
        <dbReference type="Rhea" id="RHEA-COMP:12159"/>
        <dbReference type="Rhea" id="RHEA-COMP:12202"/>
        <dbReference type="ChEBI" id="CHEBI:15378"/>
        <dbReference type="ChEBI" id="CHEBI:30616"/>
        <dbReference type="ChEBI" id="CHEBI:33019"/>
        <dbReference type="ChEBI" id="CHEBI:90618"/>
        <dbReference type="ChEBI" id="CHEBI:90778"/>
        <dbReference type="EC" id="2.7.7.80"/>
    </reaction>
</comment>
<dbReference type="AlphaFoldDB" id="A0A4Q9YW69"/>
<dbReference type="InterPro" id="IPR000594">
    <property type="entry name" value="ThiF_NAD_FAD-bd"/>
</dbReference>
<dbReference type="GO" id="GO:0005829">
    <property type="term" value="C:cytosol"/>
    <property type="evidence" value="ECO:0007669"/>
    <property type="project" value="TreeGrafter"/>
</dbReference>
<accession>A0A4Q9YW69</accession>
<dbReference type="FunFam" id="3.40.50.720:FF:000033">
    <property type="entry name" value="Adenylyltransferase and sulfurtransferase MOCS3"/>
    <property type="match status" value="1"/>
</dbReference>
<evidence type="ECO:0000256" key="8">
    <source>
        <dbReference type="ARBA" id="ARBA00066884"/>
    </source>
</evidence>
<dbReference type="GO" id="GO:0061605">
    <property type="term" value="F:molybdopterin-synthase adenylyltransferase activity"/>
    <property type="evidence" value="ECO:0007669"/>
    <property type="project" value="UniProtKB-EC"/>
</dbReference>
<dbReference type="Proteomes" id="UP000293300">
    <property type="component" value="Unassembled WGS sequence"/>
</dbReference>
<keyword evidence="15" id="KW-1185">Reference proteome</keyword>
<keyword evidence="4" id="KW-0067">ATP-binding</keyword>
<evidence type="ECO:0000256" key="10">
    <source>
        <dbReference type="ARBA" id="ARBA00075110"/>
    </source>
</evidence>
<evidence type="ECO:0000256" key="2">
    <source>
        <dbReference type="ARBA" id="ARBA00022679"/>
    </source>
</evidence>
<name>A0A4Q9YW69_9FLAO</name>
<dbReference type="GO" id="GO:0008641">
    <property type="term" value="F:ubiquitin-like modifier activating enzyme activity"/>
    <property type="evidence" value="ECO:0007669"/>
    <property type="project" value="InterPro"/>
</dbReference>
<dbReference type="InterPro" id="IPR001763">
    <property type="entry name" value="Rhodanese-like_dom"/>
</dbReference>
<evidence type="ECO:0000313" key="15">
    <source>
        <dbReference type="Proteomes" id="UP000293300"/>
    </source>
</evidence>
<keyword evidence="3" id="KW-0547">Nucleotide-binding</keyword>
<sequence length="357" mass="39349">MVYSKRYDKQIRLTEIGLSGQEKLGKAKVLVIGAGGLGCPVLQNLVAAGVGCVGIADGDVVEETNLHRQLLYTKDDCGSNKAVVAAESLLRQNPEVQVIPYACFFTQNTARELVSDYHILVDCTDNLAARYLINDAALALNIPMVYASIHKFEGQLSVFNYENGPSYRCLFPEKDRLVQVDTCADLGVLGVLPNILGAMQANEVLKIVLGIGTVLSSKLMLYHGLNNSIQIIDFQKNEFEISKGKQQGFNLLNSKPSAEVNSITTTEFLNALSDENNLVVDVRESYEEPKLTTGNYKSVPLAQLESFVIKYHKNTRILLFCQNGTRSRLAAEYLSKQGFTQVSHLQNGIEALEKTTY</sequence>